<evidence type="ECO:0000313" key="2">
    <source>
        <dbReference type="Proteomes" id="UP000274429"/>
    </source>
</evidence>
<dbReference type="WBParaSite" id="TTAC_0000142301-mRNA-1">
    <property type="protein sequence ID" value="TTAC_0000142301-mRNA-1"/>
    <property type="gene ID" value="TTAC_0000142301"/>
</dbReference>
<proteinExistence type="predicted"/>
<sequence>MVHPDVVAETSVAIEVGVDAEAVELQGEIEGVEEEEEMGYHTANHSVDLKDSEVEVGHSKKIANICTSELNTPTNRHLDGERGWWRMVML</sequence>
<dbReference type="AlphaFoldDB" id="A0A0R3WKZ6"/>
<evidence type="ECO:0000313" key="3">
    <source>
        <dbReference type="WBParaSite" id="TTAC_0000142301-mRNA-1"/>
    </source>
</evidence>
<keyword evidence="2" id="KW-1185">Reference proteome</keyword>
<dbReference type="Proteomes" id="UP000274429">
    <property type="component" value="Unassembled WGS sequence"/>
</dbReference>
<accession>A0A0R3WKZ6</accession>
<organism evidence="3">
    <name type="scientific">Hydatigena taeniaeformis</name>
    <name type="common">Feline tapeworm</name>
    <name type="synonym">Taenia taeniaeformis</name>
    <dbReference type="NCBI Taxonomy" id="6205"/>
    <lineage>
        <taxon>Eukaryota</taxon>
        <taxon>Metazoa</taxon>
        <taxon>Spiralia</taxon>
        <taxon>Lophotrochozoa</taxon>
        <taxon>Platyhelminthes</taxon>
        <taxon>Cestoda</taxon>
        <taxon>Eucestoda</taxon>
        <taxon>Cyclophyllidea</taxon>
        <taxon>Taeniidae</taxon>
        <taxon>Hydatigera</taxon>
    </lineage>
</organism>
<reference evidence="3" key="1">
    <citation type="submission" date="2017-02" db="UniProtKB">
        <authorList>
            <consortium name="WormBaseParasite"/>
        </authorList>
    </citation>
    <scope>IDENTIFICATION</scope>
</reference>
<dbReference type="EMBL" id="UYWX01000300">
    <property type="protein sequence ID" value="VDM17950.1"/>
    <property type="molecule type" value="Genomic_DNA"/>
</dbReference>
<evidence type="ECO:0000313" key="1">
    <source>
        <dbReference type="EMBL" id="VDM17950.1"/>
    </source>
</evidence>
<reference evidence="1 2" key="2">
    <citation type="submission" date="2018-11" db="EMBL/GenBank/DDBJ databases">
        <authorList>
            <consortium name="Pathogen Informatics"/>
        </authorList>
    </citation>
    <scope>NUCLEOTIDE SEQUENCE [LARGE SCALE GENOMIC DNA]</scope>
</reference>
<gene>
    <name evidence="1" type="ORF">TTAC_LOCUS1410</name>
</gene>
<protein>
    <submittedName>
        <fullName evidence="1 3">Uncharacterized protein</fullName>
    </submittedName>
</protein>
<name>A0A0R3WKZ6_HYDTA</name>